<dbReference type="InterPro" id="IPR006612">
    <property type="entry name" value="THAP_Znf"/>
</dbReference>
<feature type="region of interest" description="Disordered" evidence="7">
    <location>
        <begin position="364"/>
        <end position="386"/>
    </location>
</feature>
<feature type="domain" description="THAP-type" evidence="8">
    <location>
        <begin position="17"/>
        <end position="102"/>
    </location>
</feature>
<evidence type="ECO:0000256" key="1">
    <source>
        <dbReference type="ARBA" id="ARBA00022723"/>
    </source>
</evidence>
<evidence type="ECO:0000313" key="9">
    <source>
        <dbReference type="EMBL" id="OQR73184.1"/>
    </source>
</evidence>
<comment type="caution">
    <text evidence="9">The sequence shown here is derived from an EMBL/GenBank/DDBJ whole genome shotgun (WGS) entry which is preliminary data.</text>
</comment>
<dbReference type="SMART" id="SM00980">
    <property type="entry name" value="THAP"/>
    <property type="match status" value="1"/>
</dbReference>
<dbReference type="EMBL" id="MNPL01010355">
    <property type="protein sequence ID" value="OQR73184.1"/>
    <property type="molecule type" value="Genomic_DNA"/>
</dbReference>
<accession>A0A1V9XI23</accession>
<dbReference type="GO" id="GO:0008270">
    <property type="term" value="F:zinc ion binding"/>
    <property type="evidence" value="ECO:0007669"/>
    <property type="project" value="UniProtKB-KW"/>
</dbReference>
<evidence type="ECO:0000256" key="6">
    <source>
        <dbReference type="SAM" id="Coils"/>
    </source>
</evidence>
<dbReference type="AlphaFoldDB" id="A0A1V9XI23"/>
<keyword evidence="10" id="KW-1185">Reference proteome</keyword>
<dbReference type="InterPro" id="IPR026516">
    <property type="entry name" value="THAP1/10"/>
</dbReference>
<dbReference type="OrthoDB" id="6503477at2759"/>
<evidence type="ECO:0000256" key="7">
    <source>
        <dbReference type="SAM" id="MobiDB-lite"/>
    </source>
</evidence>
<keyword evidence="2 5" id="KW-0863">Zinc-finger</keyword>
<keyword evidence="4 5" id="KW-0238">DNA-binding</keyword>
<proteinExistence type="predicted"/>
<dbReference type="Proteomes" id="UP000192247">
    <property type="component" value="Unassembled WGS sequence"/>
</dbReference>
<evidence type="ECO:0000256" key="4">
    <source>
        <dbReference type="ARBA" id="ARBA00023125"/>
    </source>
</evidence>
<protein>
    <recommendedName>
        <fullName evidence="8">THAP-type domain-containing protein</fullName>
    </recommendedName>
</protein>
<name>A0A1V9XI23_9ACAR</name>
<gene>
    <name evidence="9" type="ORF">BIW11_01183</name>
</gene>
<dbReference type="GO" id="GO:0043565">
    <property type="term" value="F:sequence-specific DNA binding"/>
    <property type="evidence" value="ECO:0007669"/>
    <property type="project" value="InterPro"/>
</dbReference>
<keyword evidence="6" id="KW-0175">Coiled coil</keyword>
<evidence type="ECO:0000256" key="3">
    <source>
        <dbReference type="ARBA" id="ARBA00022833"/>
    </source>
</evidence>
<dbReference type="PANTHER" id="PTHR46600">
    <property type="entry name" value="THAP DOMAIN-CONTAINING"/>
    <property type="match status" value="1"/>
</dbReference>
<sequence length="577" mass="62071">MNRGGGTVAGGGNSGDAVRSCCIPGCPSGGFKDGEKLCLFPNDATRRLAWIERIRASGLVESTWIPTASTFVCQAHFDKACFIRSEPNGPLKMAKTAVPSIFNVNNGSTMPNTVKRPGKPPVSIIQTRRAAGITPKPRVLFEADPTPATRRPREGPAAGHTFKPVISRATAGPIIAEVTAPPSSQGGIPPKTTSVVVISADHKPSAAKRSLPLSSNPPPAKKSGLLVGCANCVQLQEKLNQKSGVIRDLEVSISDLKQELNKLDGTREAATSKIDRLKESLKDIYTEHQLTRLTDGTTRGRPWDMETVRRAAKLVLACGRTGYQEILNQGQPFPSLKTLNRLLYKRRYLPSTLDNPDPSIAEELTEELSNTDPEEESDGSTEEIEENIVSGEEGRILKKSRKTRKMRSVMQKFNEAAAQAHALQVGHSLEAMAAAGEEAMLESVAVDGLSGQLLQLHPMDQGQQQHVTGQELVTGEETTTDGSAVALVSHFGQLTVIQDQSTAAQAITGAVIEDILRAQNLTAAEVKEIRVEGSYITIVKHNDALDQDQPMEVPEGAPQHHVSAEESQQLIAQGIIE</sequence>
<keyword evidence="1" id="KW-0479">Metal-binding</keyword>
<dbReference type="PANTHER" id="PTHR46600:SF11">
    <property type="entry name" value="THAP DOMAIN-CONTAINING PROTEIN 10"/>
    <property type="match status" value="1"/>
</dbReference>
<evidence type="ECO:0000259" key="8">
    <source>
        <dbReference type="PROSITE" id="PS50950"/>
    </source>
</evidence>
<keyword evidence="3" id="KW-0862">Zinc</keyword>
<feature type="coiled-coil region" evidence="6">
    <location>
        <begin position="246"/>
        <end position="287"/>
    </location>
</feature>
<reference evidence="9 10" key="1">
    <citation type="journal article" date="2017" name="Gigascience">
        <title>Draft genome of the honey bee ectoparasitic mite, Tropilaelaps mercedesae, is shaped by the parasitic life history.</title>
        <authorList>
            <person name="Dong X."/>
            <person name="Armstrong S.D."/>
            <person name="Xia D."/>
            <person name="Makepeace B.L."/>
            <person name="Darby A.C."/>
            <person name="Kadowaki T."/>
        </authorList>
    </citation>
    <scope>NUCLEOTIDE SEQUENCE [LARGE SCALE GENOMIC DNA]</scope>
    <source>
        <strain evidence="9">Wuxi-XJTLU</strain>
    </source>
</reference>
<organism evidence="9 10">
    <name type="scientific">Tropilaelaps mercedesae</name>
    <dbReference type="NCBI Taxonomy" id="418985"/>
    <lineage>
        <taxon>Eukaryota</taxon>
        <taxon>Metazoa</taxon>
        <taxon>Ecdysozoa</taxon>
        <taxon>Arthropoda</taxon>
        <taxon>Chelicerata</taxon>
        <taxon>Arachnida</taxon>
        <taxon>Acari</taxon>
        <taxon>Parasitiformes</taxon>
        <taxon>Mesostigmata</taxon>
        <taxon>Gamasina</taxon>
        <taxon>Dermanyssoidea</taxon>
        <taxon>Laelapidae</taxon>
        <taxon>Tropilaelaps</taxon>
    </lineage>
</organism>
<dbReference type="Pfam" id="PF05485">
    <property type="entry name" value="THAP"/>
    <property type="match status" value="1"/>
</dbReference>
<dbReference type="SUPFAM" id="SSF57716">
    <property type="entry name" value="Glucocorticoid receptor-like (DNA-binding domain)"/>
    <property type="match status" value="1"/>
</dbReference>
<evidence type="ECO:0000256" key="5">
    <source>
        <dbReference type="PROSITE-ProRule" id="PRU00309"/>
    </source>
</evidence>
<dbReference type="PROSITE" id="PS50950">
    <property type="entry name" value="ZF_THAP"/>
    <property type="match status" value="1"/>
</dbReference>
<evidence type="ECO:0000313" key="10">
    <source>
        <dbReference type="Proteomes" id="UP000192247"/>
    </source>
</evidence>
<dbReference type="InParanoid" id="A0A1V9XI23"/>
<feature type="compositionally biased region" description="Acidic residues" evidence="7">
    <location>
        <begin position="372"/>
        <end position="386"/>
    </location>
</feature>
<evidence type="ECO:0000256" key="2">
    <source>
        <dbReference type="ARBA" id="ARBA00022771"/>
    </source>
</evidence>